<comment type="caution">
    <text evidence="1">The sequence shown here is derived from an EMBL/GenBank/DDBJ whole genome shotgun (WGS) entry which is preliminary data.</text>
</comment>
<evidence type="ECO:0000313" key="1">
    <source>
        <dbReference type="EMBL" id="KAJ2979649.1"/>
    </source>
</evidence>
<keyword evidence="2" id="KW-1185">Reference proteome</keyword>
<accession>A0ACC1NKN9</accession>
<reference evidence="1" key="1">
    <citation type="submission" date="2022-10" db="EMBL/GenBank/DDBJ databases">
        <title>Genome Sequence of Xylaria curta.</title>
        <authorList>
            <person name="Buettner E."/>
        </authorList>
    </citation>
    <scope>NUCLEOTIDE SEQUENCE</scope>
    <source>
        <strain evidence="1">Babe10</strain>
    </source>
</reference>
<dbReference type="Proteomes" id="UP001143856">
    <property type="component" value="Unassembled WGS sequence"/>
</dbReference>
<evidence type="ECO:0000313" key="2">
    <source>
        <dbReference type="Proteomes" id="UP001143856"/>
    </source>
</evidence>
<dbReference type="EMBL" id="JAPDGR010001784">
    <property type="protein sequence ID" value="KAJ2979649.1"/>
    <property type="molecule type" value="Genomic_DNA"/>
</dbReference>
<name>A0ACC1NKN9_9PEZI</name>
<sequence length="614" mass="69259">MASLYISRATLRRQPLLLSSRVFSRSNFFGRPARSGPTSLLPSTPARTRFAPSPTGYVHIGSLRTALFNYLLAKATGGQFLVRLEDTDQKRLVPDAEEKLYEDLKWAGLNWDEGPDIGGPYGPYKQSARLQTYREHSDQLLEDGRAYRCFCSPEDLDTMKQLALDESRDPVYNKKCSHIPAAESAQRVANGEEHCIRFKSDSIAPLVQDLVYGTYKSPVPLDDFIIIKRDGFPTYHFANVVDDHLMKITHVIRGAVSIPPSRWKDSESLSILKEWLISTPRHVALYNAFGWESPQFAHVGLLVDKKKQKLSKRFGSFNLSSWKQKGILPIALLNYVLLLGWSPSRDSKETSEIMDMNDMIRKFHLRFTKGDVTVNSKNDFFQKAHMRKSLDVSGDKEAVIASILPNLSSSIQQCEGNRSSQGGHELPHKDLGVRIGPLIYNARPTESSNETPDNTSSIVSQSHLQALLELDGKSYSSPLDYLKRNVYLVWEIPDQEYRERLEDQSGLLDKMFVQENIEGETKQCARKLSEIVVTLQKGLESIPDQDWTEQNIKSAEATPAIGLEDPEVGGMCVCAWPCLDTKHGIAWQRRDSGTCKAEANLWKCLAHCMIYCKP</sequence>
<organism evidence="1 2">
    <name type="scientific">Xylaria curta</name>
    <dbReference type="NCBI Taxonomy" id="42375"/>
    <lineage>
        <taxon>Eukaryota</taxon>
        <taxon>Fungi</taxon>
        <taxon>Dikarya</taxon>
        <taxon>Ascomycota</taxon>
        <taxon>Pezizomycotina</taxon>
        <taxon>Sordariomycetes</taxon>
        <taxon>Xylariomycetidae</taxon>
        <taxon>Xylariales</taxon>
        <taxon>Xylariaceae</taxon>
        <taxon>Xylaria</taxon>
    </lineage>
</organism>
<gene>
    <name evidence="1" type="ORF">NUW58_g7149</name>
</gene>
<proteinExistence type="predicted"/>
<protein>
    <submittedName>
        <fullName evidence="1">Uncharacterized protein</fullName>
    </submittedName>
</protein>